<protein>
    <submittedName>
        <fullName evidence="2">Uncharacterized protein</fullName>
    </submittedName>
</protein>
<evidence type="ECO:0000313" key="3">
    <source>
        <dbReference type="Proteomes" id="UP000308092"/>
    </source>
</evidence>
<evidence type="ECO:0000313" key="2">
    <source>
        <dbReference type="EMBL" id="THC96724.1"/>
    </source>
</evidence>
<dbReference type="AlphaFoldDB" id="A0A4V3UPW6"/>
<dbReference type="GeneID" id="54326442"/>
<dbReference type="STRING" id="1220188.A0A4V3UPW6"/>
<dbReference type="EMBL" id="SOSA01000101">
    <property type="protein sequence ID" value="THC96724.1"/>
    <property type="molecule type" value="Genomic_DNA"/>
</dbReference>
<sequence length="199" mass="23046">MSEEGWQQVRTYPDHLGHRVVLEQIVEPDFTPDPSHLVPIQVYSLVSLDADHQQLREYLMHSFMNEELKPLFKVYLFCAPDAFACIEHNRREIAHRKQQHRSGVENQPPLIPQFFRPSDDTPVGFCVLLRSHSYRLGYVKDWDELAKEGKSPDLLYFNHLFSSAHSDFDDAQCLSDSGDLSPEAFELSIERLMCQIDIG</sequence>
<dbReference type="EMBL" id="QUQM01000001">
    <property type="protein sequence ID" value="KAA8651047.1"/>
    <property type="molecule type" value="Genomic_DNA"/>
</dbReference>
<gene>
    <name evidence="1" type="ORF">ATNIH1004_003740</name>
    <name evidence="2" type="ORF">EYZ11_003782</name>
</gene>
<dbReference type="Proteomes" id="UP000308092">
    <property type="component" value="Unassembled WGS sequence"/>
</dbReference>
<evidence type="ECO:0000313" key="1">
    <source>
        <dbReference type="EMBL" id="KAA8651047.1"/>
    </source>
</evidence>
<evidence type="ECO:0000313" key="4">
    <source>
        <dbReference type="Proteomes" id="UP000324241"/>
    </source>
</evidence>
<accession>A0A4V3UPW6</accession>
<reference evidence="1 4" key="2">
    <citation type="submission" date="2019-08" db="EMBL/GenBank/DDBJ databases">
        <title>The genome sequence of a newly discovered highly antifungal drug resistant Aspergillus species, Aspergillus tanneri NIH 1004.</title>
        <authorList>
            <person name="Mounaud S."/>
            <person name="Singh I."/>
            <person name="Joardar V."/>
            <person name="Pakala S."/>
            <person name="Pakala S."/>
            <person name="Venepally P."/>
            <person name="Chung J.K."/>
            <person name="Losada L."/>
            <person name="Nierman W.C."/>
        </authorList>
    </citation>
    <scope>NUCLEOTIDE SEQUENCE [LARGE SCALE GENOMIC DNA]</scope>
    <source>
        <strain evidence="1 4">NIH1004</strain>
    </source>
</reference>
<reference evidence="2 3" key="1">
    <citation type="submission" date="2019-03" db="EMBL/GenBank/DDBJ databases">
        <title>The genome sequence of a newly discovered highly antifungal drug resistant Aspergillus species, Aspergillus tanneri NIH 1004.</title>
        <authorList>
            <person name="Mounaud S."/>
            <person name="Singh I."/>
            <person name="Joardar V."/>
            <person name="Pakala S."/>
            <person name="Pakala S."/>
            <person name="Venepally P."/>
            <person name="Hoover J."/>
            <person name="Nierman W."/>
            <person name="Chung J."/>
            <person name="Losada L."/>
        </authorList>
    </citation>
    <scope>NUCLEOTIDE SEQUENCE [LARGE SCALE GENOMIC DNA]</scope>
    <source>
        <strain evidence="2 3">NIH1004</strain>
    </source>
</reference>
<organism evidence="2 3">
    <name type="scientific">Aspergillus tanneri</name>
    <dbReference type="NCBI Taxonomy" id="1220188"/>
    <lineage>
        <taxon>Eukaryota</taxon>
        <taxon>Fungi</taxon>
        <taxon>Dikarya</taxon>
        <taxon>Ascomycota</taxon>
        <taxon>Pezizomycotina</taxon>
        <taxon>Eurotiomycetes</taxon>
        <taxon>Eurotiomycetidae</taxon>
        <taxon>Eurotiales</taxon>
        <taxon>Aspergillaceae</taxon>
        <taxon>Aspergillus</taxon>
        <taxon>Aspergillus subgen. Circumdati</taxon>
    </lineage>
</organism>
<comment type="caution">
    <text evidence="2">The sequence shown here is derived from an EMBL/GenBank/DDBJ whole genome shotgun (WGS) entry which is preliminary data.</text>
</comment>
<dbReference type="OrthoDB" id="4276722at2759"/>
<dbReference type="VEuPathDB" id="FungiDB:EYZ11_003782"/>
<keyword evidence="3" id="KW-1185">Reference proteome</keyword>
<dbReference type="Proteomes" id="UP000324241">
    <property type="component" value="Unassembled WGS sequence"/>
</dbReference>
<dbReference type="RefSeq" id="XP_033430408.1">
    <property type="nucleotide sequence ID" value="XM_033568413.1"/>
</dbReference>
<proteinExistence type="predicted"/>
<name>A0A4V3UPW6_9EURO</name>